<keyword evidence="3" id="KW-1185">Reference proteome</keyword>
<feature type="region of interest" description="Disordered" evidence="1">
    <location>
        <begin position="149"/>
        <end position="267"/>
    </location>
</feature>
<feature type="compositionally biased region" description="Low complexity" evidence="1">
    <location>
        <begin position="169"/>
        <end position="179"/>
    </location>
</feature>
<organism evidence="2 3">
    <name type="scientific">Panicum virgatum</name>
    <name type="common">Blackwell switchgrass</name>
    <dbReference type="NCBI Taxonomy" id="38727"/>
    <lineage>
        <taxon>Eukaryota</taxon>
        <taxon>Viridiplantae</taxon>
        <taxon>Streptophyta</taxon>
        <taxon>Embryophyta</taxon>
        <taxon>Tracheophyta</taxon>
        <taxon>Spermatophyta</taxon>
        <taxon>Magnoliopsida</taxon>
        <taxon>Liliopsida</taxon>
        <taxon>Poales</taxon>
        <taxon>Poaceae</taxon>
        <taxon>PACMAD clade</taxon>
        <taxon>Panicoideae</taxon>
        <taxon>Panicodae</taxon>
        <taxon>Paniceae</taxon>
        <taxon>Panicinae</taxon>
        <taxon>Panicum</taxon>
        <taxon>Panicum sect. Hiantes</taxon>
    </lineage>
</organism>
<dbReference type="AlphaFoldDB" id="A0A8T0SEW5"/>
<evidence type="ECO:0000313" key="2">
    <source>
        <dbReference type="EMBL" id="KAG2597141.1"/>
    </source>
</evidence>
<feature type="compositionally biased region" description="Basic residues" evidence="1">
    <location>
        <begin position="197"/>
        <end position="210"/>
    </location>
</feature>
<feature type="compositionally biased region" description="Low complexity" evidence="1">
    <location>
        <begin position="75"/>
        <end position="99"/>
    </location>
</feature>
<reference evidence="2" key="1">
    <citation type="submission" date="2020-05" db="EMBL/GenBank/DDBJ databases">
        <title>WGS assembly of Panicum virgatum.</title>
        <authorList>
            <person name="Lovell J.T."/>
            <person name="Jenkins J."/>
            <person name="Shu S."/>
            <person name="Juenger T.E."/>
            <person name="Schmutz J."/>
        </authorList>
    </citation>
    <scope>NUCLEOTIDE SEQUENCE</scope>
    <source>
        <strain evidence="2">AP13</strain>
    </source>
</reference>
<dbReference type="EMBL" id="CM029045">
    <property type="protein sequence ID" value="KAG2597141.1"/>
    <property type="molecule type" value="Genomic_DNA"/>
</dbReference>
<protein>
    <submittedName>
        <fullName evidence="2">Uncharacterized protein</fullName>
    </submittedName>
</protein>
<feature type="region of interest" description="Disordered" evidence="1">
    <location>
        <begin position="75"/>
        <end position="123"/>
    </location>
</feature>
<gene>
    <name evidence="2" type="ORF">PVAP13_5KG198014</name>
</gene>
<accession>A0A8T0SEW5</accession>
<dbReference type="Proteomes" id="UP000823388">
    <property type="component" value="Chromosome 5K"/>
</dbReference>
<proteinExistence type="predicted"/>
<evidence type="ECO:0000313" key="3">
    <source>
        <dbReference type="Proteomes" id="UP000823388"/>
    </source>
</evidence>
<sequence length="267" mass="28877">MPAGEERARTDCCSLCMEERRKKGMSSVGRTASNRCAGWTRRARARRRLQPRTRVVESLRRRVYRRRLVRASSRPCAAASAGAVSSRASSRPYAAASVGGSRGGRRRPGRERPTSRQPWWSASPWWPASGAARWRRGGAACWRRGGPSPRFAHLAGGGGRRPLTALELGSSARSSSTRTGGRGRRTSARACPSQPRARPRRSSHPKRHRAQAAPASSVPATARCSIRSAPTPAPLRRPTSRGPRRTTTCSSSPRLPTATGAGRTASL</sequence>
<comment type="caution">
    <text evidence="2">The sequence shown here is derived from an EMBL/GenBank/DDBJ whole genome shotgun (WGS) entry which is preliminary data.</text>
</comment>
<name>A0A8T0SEW5_PANVG</name>
<feature type="compositionally biased region" description="Low complexity" evidence="1">
    <location>
        <begin position="245"/>
        <end position="257"/>
    </location>
</feature>
<evidence type="ECO:0000256" key="1">
    <source>
        <dbReference type="SAM" id="MobiDB-lite"/>
    </source>
</evidence>